<dbReference type="GeneID" id="111491651"/>
<dbReference type="InterPro" id="IPR001005">
    <property type="entry name" value="SANT/Myb"/>
</dbReference>
<evidence type="ECO:0000256" key="3">
    <source>
        <dbReference type="ARBA" id="ARBA00023015"/>
    </source>
</evidence>
<accession>A0A6J1KAQ4</accession>
<feature type="domain" description="HTH myb-type" evidence="8">
    <location>
        <begin position="265"/>
        <end position="325"/>
    </location>
</feature>
<dbReference type="GO" id="GO:0005634">
    <property type="term" value="C:nucleus"/>
    <property type="evidence" value="ECO:0007669"/>
    <property type="project" value="UniProtKB-SubCell"/>
</dbReference>
<dbReference type="InterPro" id="IPR046955">
    <property type="entry name" value="PHR1-like"/>
</dbReference>
<dbReference type="PROSITE" id="PS51294">
    <property type="entry name" value="HTH_MYB"/>
    <property type="match status" value="1"/>
</dbReference>
<dbReference type="InterPro" id="IPR025756">
    <property type="entry name" value="Myb_CC_LHEQLE"/>
</dbReference>
<dbReference type="GO" id="GO:0003677">
    <property type="term" value="F:DNA binding"/>
    <property type="evidence" value="ECO:0007669"/>
    <property type="project" value="InterPro"/>
</dbReference>
<dbReference type="RefSeq" id="XP_022996422.1">
    <property type="nucleotide sequence ID" value="XM_023140654.1"/>
</dbReference>
<keyword evidence="9" id="KW-1185">Reference proteome</keyword>
<dbReference type="RefSeq" id="XP_022996423.1">
    <property type="nucleotide sequence ID" value="XM_023140655.1"/>
</dbReference>
<evidence type="ECO:0000313" key="9">
    <source>
        <dbReference type="Proteomes" id="UP000504608"/>
    </source>
</evidence>
<protein>
    <submittedName>
        <fullName evidence="10 11">Protein PHOSPHATE STARVATION RESPONSE 1-like isoform X1</fullName>
    </submittedName>
</protein>
<evidence type="ECO:0000256" key="4">
    <source>
        <dbReference type="ARBA" id="ARBA00023054"/>
    </source>
</evidence>
<proteinExistence type="inferred from homology"/>
<evidence type="ECO:0000256" key="1">
    <source>
        <dbReference type="ARBA" id="ARBA00004123"/>
    </source>
</evidence>
<dbReference type="Proteomes" id="UP000504608">
    <property type="component" value="Unplaced"/>
</dbReference>
<sequence>MKFVPSFDLRMKIEASLVSSIASSSARQHSSAGVNEDISKPLRVLLPTCLEEVYPKLPDSQQVSMERELVSRPLVHSNHLHSSSGVVGNIFSSSPGFSTDLHYSSVSFYENQSVAPFISDSSANGALLHSHSELFSSTNHPTGENVNSWCTDALPDFLEAPENNPVGNSHVENNSCSSLMVSDEFSKENDWQDWTDRIITDDSLTSNWSDLLVDANVADLEPKIAYQASKPVIKMQVQQSQIQNQLPSSGEISMIATSTPSSNGAPSKPRMRWTPELHDAFVEAVNKLGGSERATPKGVLKLMQVEGLTIYHVKSHLQKYRTARYQPESSKGSMEKSTTSLEDISSLDLKTSIDITEALRLQMEVQKKLHEQLEIQRNLQLRIEEQGKYLQMMFEKQFKSGNNLKASTLDESPFSDTVDDFSAKTELETSQVEICTARTDPSEADTISENVTNEEGGKPEARHRKVPENTEPDASKSSSQLSKRQRTEN</sequence>
<keyword evidence="3" id="KW-0805">Transcription regulation</keyword>
<dbReference type="AlphaFoldDB" id="A0A6J1KAQ4"/>
<feature type="region of interest" description="Disordered" evidence="7">
    <location>
        <begin position="433"/>
        <end position="489"/>
    </location>
</feature>
<evidence type="ECO:0000256" key="7">
    <source>
        <dbReference type="SAM" id="MobiDB-lite"/>
    </source>
</evidence>
<dbReference type="PANTHER" id="PTHR31499">
    <property type="entry name" value="MYB FAMILY TRANSCRIPTION FACTOR PHL11"/>
    <property type="match status" value="1"/>
</dbReference>
<gene>
    <name evidence="10 11" type="primary">LOC111491651</name>
</gene>
<dbReference type="Pfam" id="PF14379">
    <property type="entry name" value="Myb_CC_LHEQLE"/>
    <property type="match status" value="1"/>
</dbReference>
<dbReference type="InterPro" id="IPR009057">
    <property type="entry name" value="Homeodomain-like_sf"/>
</dbReference>
<evidence type="ECO:0000256" key="6">
    <source>
        <dbReference type="ARBA" id="ARBA00023242"/>
    </source>
</evidence>
<dbReference type="PANTHER" id="PTHR31499:SF80">
    <property type="entry name" value="HTH MYB-TYPE DOMAIN-CONTAINING PROTEIN"/>
    <property type="match status" value="1"/>
</dbReference>
<keyword evidence="6" id="KW-0539">Nucleus</keyword>
<evidence type="ECO:0000256" key="2">
    <source>
        <dbReference type="ARBA" id="ARBA00006783"/>
    </source>
</evidence>
<dbReference type="SUPFAM" id="SSF46689">
    <property type="entry name" value="Homeodomain-like"/>
    <property type="match status" value="1"/>
</dbReference>
<keyword evidence="5" id="KW-0804">Transcription</keyword>
<comment type="similarity">
    <text evidence="2">Belongs to the MYB-CC family.</text>
</comment>
<dbReference type="InterPro" id="IPR006447">
    <property type="entry name" value="Myb_dom_plants"/>
</dbReference>
<dbReference type="Pfam" id="PF00249">
    <property type="entry name" value="Myb_DNA-binding"/>
    <property type="match status" value="1"/>
</dbReference>
<comment type="subcellular location">
    <subcellularLocation>
        <location evidence="1">Nucleus</location>
    </subcellularLocation>
</comment>
<dbReference type="FunFam" id="1.10.10.60:FF:000002">
    <property type="entry name" value="Myb family transcription factor"/>
    <property type="match status" value="1"/>
</dbReference>
<dbReference type="InterPro" id="IPR017930">
    <property type="entry name" value="Myb_dom"/>
</dbReference>
<name>A0A6J1KAQ4_CUCMA</name>
<evidence type="ECO:0000259" key="8">
    <source>
        <dbReference type="PROSITE" id="PS51294"/>
    </source>
</evidence>
<evidence type="ECO:0000256" key="5">
    <source>
        <dbReference type="ARBA" id="ARBA00023163"/>
    </source>
</evidence>
<evidence type="ECO:0000313" key="11">
    <source>
        <dbReference type="RefSeq" id="XP_022996423.1"/>
    </source>
</evidence>
<keyword evidence="4" id="KW-0175">Coiled coil</keyword>
<organism evidence="9 11">
    <name type="scientific">Cucurbita maxima</name>
    <name type="common">Pumpkin</name>
    <name type="synonym">Winter squash</name>
    <dbReference type="NCBI Taxonomy" id="3661"/>
    <lineage>
        <taxon>Eukaryota</taxon>
        <taxon>Viridiplantae</taxon>
        <taxon>Streptophyta</taxon>
        <taxon>Embryophyta</taxon>
        <taxon>Tracheophyta</taxon>
        <taxon>Spermatophyta</taxon>
        <taxon>Magnoliopsida</taxon>
        <taxon>eudicotyledons</taxon>
        <taxon>Gunneridae</taxon>
        <taxon>Pentapetalae</taxon>
        <taxon>rosids</taxon>
        <taxon>fabids</taxon>
        <taxon>Cucurbitales</taxon>
        <taxon>Cucurbitaceae</taxon>
        <taxon>Cucurbiteae</taxon>
        <taxon>Cucurbita</taxon>
    </lineage>
</organism>
<dbReference type="NCBIfam" id="TIGR01557">
    <property type="entry name" value="myb_SHAQKYF"/>
    <property type="match status" value="1"/>
</dbReference>
<dbReference type="OrthoDB" id="551907at2759"/>
<dbReference type="KEGG" id="cmax:111491651"/>
<reference evidence="10 11" key="1">
    <citation type="submission" date="2025-04" db="UniProtKB">
        <authorList>
            <consortium name="RefSeq"/>
        </authorList>
    </citation>
    <scope>IDENTIFICATION</scope>
    <source>
        <tissue evidence="10 11">Young leaves</tissue>
    </source>
</reference>
<evidence type="ECO:0000313" key="10">
    <source>
        <dbReference type="RefSeq" id="XP_022996422.1"/>
    </source>
</evidence>
<dbReference type="GO" id="GO:0003700">
    <property type="term" value="F:DNA-binding transcription factor activity"/>
    <property type="evidence" value="ECO:0007669"/>
    <property type="project" value="InterPro"/>
</dbReference>
<dbReference type="Gene3D" id="1.10.10.60">
    <property type="entry name" value="Homeodomain-like"/>
    <property type="match status" value="1"/>
</dbReference>